<dbReference type="GO" id="GO:0030150">
    <property type="term" value="P:protein import into mitochondrial matrix"/>
    <property type="evidence" value="ECO:0007669"/>
    <property type="project" value="TreeGrafter"/>
</dbReference>
<keyword evidence="2 5" id="KW-0812">Transmembrane</keyword>
<evidence type="ECO:0000256" key="3">
    <source>
        <dbReference type="ARBA" id="ARBA00022989"/>
    </source>
</evidence>
<evidence type="ECO:0000256" key="4">
    <source>
        <dbReference type="ARBA" id="ARBA00023136"/>
    </source>
</evidence>
<feature type="transmembrane region" description="Helical" evidence="5">
    <location>
        <begin position="121"/>
        <end position="138"/>
    </location>
</feature>
<evidence type="ECO:0000256" key="1">
    <source>
        <dbReference type="ARBA" id="ARBA00004141"/>
    </source>
</evidence>
<comment type="subcellular location">
    <subcellularLocation>
        <location evidence="1">Membrane</location>
        <topology evidence="1">Multi-pass membrane protein</topology>
    </subcellularLocation>
</comment>
<sequence length="197" mass="20905">MEPDSPNSSSYSSQDPSMNVSVHSRQNLAQLSPYLNFDPGYLPPNQPEFIFLEGGSKQRGRFELAFSQIGASCMAGAALGGVGGFYNGMKSTTKLGQTGALRRTQLVNYVMKQGAARANTLGTLAVMYSGIGVILSWLRGTDDELNTIAAGTATGLLYKSTAGLRKCGIGAGVGLLLSSTYCLLTAKDKLEQMVFKR</sequence>
<accession>A0A481SUR9</accession>
<evidence type="ECO:0000256" key="2">
    <source>
        <dbReference type="ARBA" id="ARBA00022692"/>
    </source>
</evidence>
<dbReference type="EMBL" id="MH602500">
    <property type="protein sequence ID" value="QBH72745.1"/>
    <property type="molecule type" value="mRNA"/>
</dbReference>
<feature type="transmembrane region" description="Helical" evidence="5">
    <location>
        <begin position="168"/>
        <end position="186"/>
    </location>
</feature>
<protein>
    <recommendedName>
        <fullName evidence="7">Mitochondrial import inner membrane translocase subunit Tim23</fullName>
    </recommendedName>
</protein>
<evidence type="ECO:0008006" key="7">
    <source>
        <dbReference type="Google" id="ProtNLM"/>
    </source>
</evidence>
<dbReference type="PANTHER" id="PTHR15371:SF0">
    <property type="entry name" value="SD19278P"/>
    <property type="match status" value="1"/>
</dbReference>
<organism evidence="6">
    <name type="scientific">Liposcelis bostrychophila</name>
    <name type="common">Booklouse</name>
    <dbReference type="NCBI Taxonomy" id="185214"/>
    <lineage>
        <taxon>Eukaryota</taxon>
        <taxon>Metazoa</taxon>
        <taxon>Ecdysozoa</taxon>
        <taxon>Arthropoda</taxon>
        <taxon>Hexapoda</taxon>
        <taxon>Insecta</taxon>
        <taxon>Pterygota</taxon>
        <taxon>Neoptera</taxon>
        <taxon>Paraneoptera</taxon>
        <taxon>Psocodea</taxon>
        <taxon>Troctomorpha</taxon>
        <taxon>Liposcelidetae</taxon>
        <taxon>Liposcelididae</taxon>
        <taxon>Liposcelis</taxon>
    </lineage>
</organism>
<evidence type="ECO:0000313" key="6">
    <source>
        <dbReference type="EMBL" id="QBH72745.1"/>
    </source>
</evidence>
<keyword evidence="3 5" id="KW-1133">Transmembrane helix</keyword>
<dbReference type="InterPro" id="IPR045238">
    <property type="entry name" value="Tim23-like"/>
</dbReference>
<dbReference type="AlphaFoldDB" id="A0A481SUR9"/>
<keyword evidence="4 5" id="KW-0472">Membrane</keyword>
<dbReference type="Pfam" id="PF02466">
    <property type="entry name" value="Tim17"/>
    <property type="match status" value="1"/>
</dbReference>
<dbReference type="GO" id="GO:0008320">
    <property type="term" value="F:protein transmembrane transporter activity"/>
    <property type="evidence" value="ECO:0007669"/>
    <property type="project" value="TreeGrafter"/>
</dbReference>
<name>A0A481SUR9_LIPBO</name>
<dbReference type="GO" id="GO:0005744">
    <property type="term" value="C:TIM23 mitochondrial import inner membrane translocase complex"/>
    <property type="evidence" value="ECO:0007669"/>
    <property type="project" value="TreeGrafter"/>
</dbReference>
<feature type="transmembrane region" description="Helical" evidence="5">
    <location>
        <begin position="65"/>
        <end position="86"/>
    </location>
</feature>
<reference evidence="6" key="1">
    <citation type="journal article" date="2019" name="Sci. Rep.">
        <title>No signal of deleterious mutation accumulation in conserved gene sequences of extant asexual hexapods.</title>
        <authorList>
            <person name="Brandt A."/>
            <person name="Bast J."/>
            <person name="Scheu S."/>
            <person name="Meusemann K."/>
            <person name="Donath A."/>
            <person name="Schuette K."/>
            <person name="Machida R."/>
            <person name="Kraaijeveld K."/>
        </authorList>
    </citation>
    <scope>NUCLEOTIDE SEQUENCE</scope>
    <source>
        <strain evidence="6">OG10379</strain>
    </source>
</reference>
<evidence type="ECO:0000256" key="5">
    <source>
        <dbReference type="SAM" id="Phobius"/>
    </source>
</evidence>
<proteinExistence type="evidence at transcript level"/>
<dbReference type="PANTHER" id="PTHR15371">
    <property type="entry name" value="TIM23"/>
    <property type="match status" value="1"/>
</dbReference>